<evidence type="ECO:0000313" key="1">
    <source>
        <dbReference type="EMBL" id="KAF2647023.1"/>
    </source>
</evidence>
<organism evidence="1 2">
    <name type="scientific">Lophiostoma macrostomum CBS 122681</name>
    <dbReference type="NCBI Taxonomy" id="1314788"/>
    <lineage>
        <taxon>Eukaryota</taxon>
        <taxon>Fungi</taxon>
        <taxon>Dikarya</taxon>
        <taxon>Ascomycota</taxon>
        <taxon>Pezizomycotina</taxon>
        <taxon>Dothideomycetes</taxon>
        <taxon>Pleosporomycetidae</taxon>
        <taxon>Pleosporales</taxon>
        <taxon>Lophiostomataceae</taxon>
        <taxon>Lophiostoma</taxon>
    </lineage>
</organism>
<keyword evidence="2" id="KW-1185">Reference proteome</keyword>
<proteinExistence type="predicted"/>
<name>A0A6A6SK78_9PLEO</name>
<sequence length="198" mass="22767">MPLIMLFCVSEEAKDFVRTALNYDFNESPFPNASEFYHLAESRVCPQTSDDFKHALNDDEDFTSDFFGASKQDCQDWLLANQLQVDFIERDILVIADARSARDNTVLITQYFEPGSCLPFEGIGMVPAKDDTWYDFRVDYKVVDQVHAHLFYGVWETVFPTYYLRRNEVSDENGVLDMQKVTTLVNGEELAPQPSSEN</sequence>
<dbReference type="EMBL" id="MU004740">
    <property type="protein sequence ID" value="KAF2647023.1"/>
    <property type="molecule type" value="Genomic_DNA"/>
</dbReference>
<protein>
    <submittedName>
        <fullName evidence="1">Uncharacterized protein</fullName>
    </submittedName>
</protein>
<dbReference type="AlphaFoldDB" id="A0A6A6SK78"/>
<evidence type="ECO:0000313" key="2">
    <source>
        <dbReference type="Proteomes" id="UP000799324"/>
    </source>
</evidence>
<reference evidence="1" key="1">
    <citation type="journal article" date="2020" name="Stud. Mycol.">
        <title>101 Dothideomycetes genomes: a test case for predicting lifestyles and emergence of pathogens.</title>
        <authorList>
            <person name="Haridas S."/>
            <person name="Albert R."/>
            <person name="Binder M."/>
            <person name="Bloem J."/>
            <person name="Labutti K."/>
            <person name="Salamov A."/>
            <person name="Andreopoulos B."/>
            <person name="Baker S."/>
            <person name="Barry K."/>
            <person name="Bills G."/>
            <person name="Bluhm B."/>
            <person name="Cannon C."/>
            <person name="Castanera R."/>
            <person name="Culley D."/>
            <person name="Daum C."/>
            <person name="Ezra D."/>
            <person name="Gonzalez J."/>
            <person name="Henrissat B."/>
            <person name="Kuo A."/>
            <person name="Liang C."/>
            <person name="Lipzen A."/>
            <person name="Lutzoni F."/>
            <person name="Magnuson J."/>
            <person name="Mondo S."/>
            <person name="Nolan M."/>
            <person name="Ohm R."/>
            <person name="Pangilinan J."/>
            <person name="Park H.-J."/>
            <person name="Ramirez L."/>
            <person name="Alfaro M."/>
            <person name="Sun H."/>
            <person name="Tritt A."/>
            <person name="Yoshinaga Y."/>
            <person name="Zwiers L.-H."/>
            <person name="Turgeon B."/>
            <person name="Goodwin S."/>
            <person name="Spatafora J."/>
            <person name="Crous P."/>
            <person name="Grigoriev I."/>
        </authorList>
    </citation>
    <scope>NUCLEOTIDE SEQUENCE</scope>
    <source>
        <strain evidence="1">CBS 122681</strain>
    </source>
</reference>
<accession>A0A6A6SK78</accession>
<dbReference type="OrthoDB" id="4456803at2759"/>
<dbReference type="Proteomes" id="UP000799324">
    <property type="component" value="Unassembled WGS sequence"/>
</dbReference>
<gene>
    <name evidence="1" type="ORF">K491DRAFT_644500</name>
</gene>